<dbReference type="GO" id="GO:0042923">
    <property type="term" value="F:neuropeptide binding"/>
    <property type="evidence" value="ECO:0007669"/>
    <property type="project" value="TreeGrafter"/>
</dbReference>
<dbReference type="GO" id="GO:0005886">
    <property type="term" value="C:plasma membrane"/>
    <property type="evidence" value="ECO:0007669"/>
    <property type="project" value="UniProtKB-SubCell"/>
</dbReference>
<keyword evidence="4 10" id="KW-1133">Transmembrane helix</keyword>
<dbReference type="GO" id="GO:0043005">
    <property type="term" value="C:neuron projection"/>
    <property type="evidence" value="ECO:0007669"/>
    <property type="project" value="TreeGrafter"/>
</dbReference>
<evidence type="ECO:0000256" key="5">
    <source>
        <dbReference type="ARBA" id="ARBA00023040"/>
    </source>
</evidence>
<feature type="compositionally biased region" description="Polar residues" evidence="9">
    <location>
        <begin position="421"/>
        <end position="431"/>
    </location>
</feature>
<evidence type="ECO:0000256" key="4">
    <source>
        <dbReference type="ARBA" id="ARBA00022989"/>
    </source>
</evidence>
<dbReference type="EMBL" id="JAURVH010001519">
    <property type="protein sequence ID" value="KAK5925851.1"/>
    <property type="molecule type" value="Genomic_DNA"/>
</dbReference>
<evidence type="ECO:0000256" key="10">
    <source>
        <dbReference type="SAM" id="Phobius"/>
    </source>
</evidence>
<keyword evidence="13" id="KW-1185">Reference proteome</keyword>
<evidence type="ECO:0000256" key="7">
    <source>
        <dbReference type="ARBA" id="ARBA00023170"/>
    </source>
</evidence>
<sequence length="431" mass="47737">MELIQASQLPQEASTATWITNSHFLLLSTPSEPFLGFPRATALSSLTAAARMTPNRSLVPSLAWRESSSLSSTVWCVLCGLVGNTLVIHVVVNYTKNESVTNIYILNLAIADELFMLGLPFLAVQNALLSWPFGSLMCRVRRPSVPRFGAGSFVVVLPVVVFADVLKDDGNCSIVWPEPAEVWKTSFIVYTCTVGFFCPLLVICLCYLLIVIKVRSVGKRAQATSSRRRKSERKITRMVVVVVAVFVLCWLPFYALNFINLLVVLPGDFRGLYVFVVVLSYANSCANPILYGFLSDNFKRGFRKALCGASRRVKSNGMELHRPTEEWGGIVLQVQKSEGVVNVRRKEQEEELNETGRAVQMSERCKMVQNGNHSVDAKTEAENSSVKPEAEKDVGFEPAEVASSMVSSIRNRKSQPEENPDNNSVLEISSL</sequence>
<comment type="caution">
    <text evidence="12">The sequence shown here is derived from an EMBL/GenBank/DDBJ whole genome shotgun (WGS) entry which is preliminary data.</text>
</comment>
<evidence type="ECO:0000259" key="11">
    <source>
        <dbReference type="PROSITE" id="PS50262"/>
    </source>
</evidence>
<evidence type="ECO:0000256" key="2">
    <source>
        <dbReference type="ARBA" id="ARBA00022475"/>
    </source>
</evidence>
<evidence type="ECO:0000256" key="1">
    <source>
        <dbReference type="ARBA" id="ARBA00004651"/>
    </source>
</evidence>
<dbReference type="PANTHER" id="PTHR24229">
    <property type="entry name" value="NEUROPEPTIDES RECEPTOR"/>
    <property type="match status" value="1"/>
</dbReference>
<dbReference type="InterPro" id="IPR000276">
    <property type="entry name" value="GPCR_Rhodpsn"/>
</dbReference>
<dbReference type="PRINTS" id="PR00589">
    <property type="entry name" value="SOMATOSTTN3R"/>
</dbReference>
<feature type="transmembrane region" description="Helical" evidence="10">
    <location>
        <begin position="187"/>
        <end position="214"/>
    </location>
</feature>
<organism evidence="12 13">
    <name type="scientific">Champsocephalus gunnari</name>
    <name type="common">Mackerel icefish</name>
    <dbReference type="NCBI Taxonomy" id="52237"/>
    <lineage>
        <taxon>Eukaryota</taxon>
        <taxon>Metazoa</taxon>
        <taxon>Chordata</taxon>
        <taxon>Craniata</taxon>
        <taxon>Vertebrata</taxon>
        <taxon>Euteleostomi</taxon>
        <taxon>Actinopterygii</taxon>
        <taxon>Neopterygii</taxon>
        <taxon>Teleostei</taxon>
        <taxon>Neoteleostei</taxon>
        <taxon>Acanthomorphata</taxon>
        <taxon>Eupercaria</taxon>
        <taxon>Perciformes</taxon>
        <taxon>Notothenioidei</taxon>
        <taxon>Channichthyidae</taxon>
        <taxon>Champsocephalus</taxon>
    </lineage>
</organism>
<dbReference type="Proteomes" id="UP001331515">
    <property type="component" value="Unassembled WGS sequence"/>
</dbReference>
<evidence type="ECO:0000256" key="6">
    <source>
        <dbReference type="ARBA" id="ARBA00023136"/>
    </source>
</evidence>
<feature type="transmembrane region" description="Helical" evidence="10">
    <location>
        <begin position="148"/>
        <end position="167"/>
    </location>
</feature>
<keyword evidence="3 10" id="KW-0812">Transmembrane</keyword>
<name>A0AAN8HRN4_CHAGU</name>
<dbReference type="SMART" id="SM01381">
    <property type="entry name" value="7TM_GPCR_Srsx"/>
    <property type="match status" value="1"/>
</dbReference>
<keyword evidence="8" id="KW-0807">Transducer</keyword>
<protein>
    <recommendedName>
        <fullName evidence="11">G-protein coupled receptors family 1 profile domain-containing protein</fullName>
    </recommendedName>
</protein>
<evidence type="ECO:0000313" key="12">
    <source>
        <dbReference type="EMBL" id="KAK5925851.1"/>
    </source>
</evidence>
<dbReference type="PRINTS" id="PR00237">
    <property type="entry name" value="GPCRRHODOPSN"/>
</dbReference>
<keyword evidence="7" id="KW-0675">Receptor</keyword>
<dbReference type="InterPro" id="IPR017452">
    <property type="entry name" value="GPCR_Rhodpsn_7TM"/>
</dbReference>
<feature type="domain" description="G-protein coupled receptors family 1 profile" evidence="11">
    <location>
        <begin position="172"/>
        <end position="291"/>
    </location>
</feature>
<keyword evidence="2" id="KW-1003">Cell membrane</keyword>
<feature type="transmembrane region" description="Helical" evidence="10">
    <location>
        <begin position="235"/>
        <end position="259"/>
    </location>
</feature>
<dbReference type="SUPFAM" id="SSF81321">
    <property type="entry name" value="Family A G protein-coupled receptor-like"/>
    <property type="match status" value="1"/>
</dbReference>
<evidence type="ECO:0000256" key="9">
    <source>
        <dbReference type="SAM" id="MobiDB-lite"/>
    </source>
</evidence>
<dbReference type="PROSITE" id="PS50262">
    <property type="entry name" value="G_PROTEIN_RECEP_F1_2"/>
    <property type="match status" value="2"/>
</dbReference>
<feature type="transmembrane region" description="Helical" evidence="10">
    <location>
        <begin position="271"/>
        <end position="294"/>
    </location>
</feature>
<proteinExistence type="predicted"/>
<dbReference type="InterPro" id="IPR001856">
    <property type="entry name" value="Somatstn_rcpt_3"/>
</dbReference>
<keyword evidence="5" id="KW-0297">G-protein coupled receptor</keyword>
<feature type="domain" description="G-protein coupled receptors family 1 profile" evidence="11">
    <location>
        <begin position="83"/>
        <end position="140"/>
    </location>
</feature>
<feature type="transmembrane region" description="Helical" evidence="10">
    <location>
        <begin position="74"/>
        <end position="94"/>
    </location>
</feature>
<accession>A0AAN8HRN4</accession>
<evidence type="ECO:0000256" key="8">
    <source>
        <dbReference type="ARBA" id="ARBA00023224"/>
    </source>
</evidence>
<dbReference type="Pfam" id="PF00001">
    <property type="entry name" value="7tm_1"/>
    <property type="match status" value="2"/>
</dbReference>
<dbReference type="AlphaFoldDB" id="A0AAN8HRN4"/>
<comment type="subcellular location">
    <subcellularLocation>
        <location evidence="1">Cell membrane</location>
        <topology evidence="1">Multi-pass membrane protein</topology>
    </subcellularLocation>
</comment>
<evidence type="ECO:0000256" key="3">
    <source>
        <dbReference type="ARBA" id="ARBA00022692"/>
    </source>
</evidence>
<reference evidence="12 13" key="1">
    <citation type="journal article" date="2023" name="Mol. Biol. Evol.">
        <title>Genomics of Secondarily Temperate Adaptation in the Only Non-Antarctic Icefish.</title>
        <authorList>
            <person name="Rivera-Colon A.G."/>
            <person name="Rayamajhi N."/>
            <person name="Minhas B.F."/>
            <person name="Madrigal G."/>
            <person name="Bilyk K.T."/>
            <person name="Yoon V."/>
            <person name="Hune M."/>
            <person name="Gregory S."/>
            <person name="Cheng C.H.C."/>
            <person name="Catchen J.M."/>
        </authorList>
    </citation>
    <scope>NUCLEOTIDE SEQUENCE [LARGE SCALE GENOMIC DNA]</scope>
    <source>
        <tissue evidence="12">White muscle</tissue>
    </source>
</reference>
<gene>
    <name evidence="12" type="ORF">CgunFtcFv8_021475</name>
</gene>
<keyword evidence="6 10" id="KW-0472">Membrane</keyword>
<feature type="region of interest" description="Disordered" evidence="9">
    <location>
        <begin position="369"/>
        <end position="431"/>
    </location>
</feature>
<evidence type="ECO:0000313" key="13">
    <source>
        <dbReference type="Proteomes" id="UP001331515"/>
    </source>
</evidence>
<dbReference type="Gene3D" id="1.20.1070.10">
    <property type="entry name" value="Rhodopsin 7-helix transmembrane proteins"/>
    <property type="match status" value="2"/>
</dbReference>
<dbReference type="GO" id="GO:0004994">
    <property type="term" value="F:somatostatin receptor activity"/>
    <property type="evidence" value="ECO:0007669"/>
    <property type="project" value="InterPro"/>
</dbReference>
<dbReference type="PANTHER" id="PTHR24229:SF77">
    <property type="entry name" value="SI:ZFOS-169G10.2"/>
    <property type="match status" value="1"/>
</dbReference>